<sequence>MRSPEGVTLSTTMAESQLVCMEDGQIGAKVPESKPEFYYSEEQRAAIEELLKNGDGAFKTRLKEDKIKDFLSAREIKLLLNTFRQYNEDGDSGGGNASPPASEEEPRGADADSGVHSTYWPQMSDTEVPPLDIGWPGGSLFKGVTRVAVHTHPPKDNGPHIKAVVRRLIQEASKVIAIVMDMLTDVQILQDLMEAAWRRSVPVYILLDDQGVPHFLDMCSRLQIGSQHLRNIRARTLQGVGFGLSFGRLPGSLCNKYMLVDGDKVMFGSYSFSWCTSRMDRNMITVMTGQVVDFFDQDFRQLYAISEKLDLYKEFHVSLPAGYTTTTVRSKVEPKRPPLPTTTSRFQVSLGDSRKADIQVPAHKYYNPKYLLAFGNVPPPARSLQLGSERASVLDEVPEGTDEGRPRLASSDRMDRVSQPPSEVPSEVLKNSVKTKQDKKGRHTWKLKFLKGRSPSKLSPRSSTGPAPIETSQSDEVEDSLEVIVLSPSKENKKSQENQRATSQQAVNTAHDNESKS</sequence>
<feature type="compositionally biased region" description="Basic residues" evidence="2">
    <location>
        <begin position="437"/>
        <end position="451"/>
    </location>
</feature>
<dbReference type="SUPFAM" id="SSF56024">
    <property type="entry name" value="Phospholipase D/nuclease"/>
    <property type="match status" value="1"/>
</dbReference>
<evidence type="ECO:0000256" key="1">
    <source>
        <dbReference type="ARBA" id="ARBA00006937"/>
    </source>
</evidence>
<dbReference type="GO" id="GO:0007165">
    <property type="term" value="P:signal transduction"/>
    <property type="evidence" value="ECO:0007669"/>
    <property type="project" value="TreeGrafter"/>
</dbReference>
<dbReference type="InterPro" id="IPR012461">
    <property type="entry name" value="SACK1"/>
</dbReference>
<dbReference type="InterPro" id="IPR050944">
    <property type="entry name" value="FAM83"/>
</dbReference>
<dbReference type="PANTHER" id="PTHR16181">
    <property type="entry name" value="PROTEIN FAM83A-RELATED"/>
    <property type="match status" value="1"/>
</dbReference>
<accession>A0A8S4B683</accession>
<evidence type="ECO:0000313" key="4">
    <source>
        <dbReference type="EMBL" id="CAG5928816.1"/>
    </source>
</evidence>
<evidence type="ECO:0000256" key="2">
    <source>
        <dbReference type="SAM" id="MobiDB-lite"/>
    </source>
</evidence>
<feature type="region of interest" description="Disordered" evidence="2">
    <location>
        <begin position="383"/>
        <end position="517"/>
    </location>
</feature>
<feature type="region of interest" description="Disordered" evidence="2">
    <location>
        <begin position="87"/>
        <end position="121"/>
    </location>
</feature>
<gene>
    <name evidence="4" type="ORF">MMEN_LOCUS12460</name>
</gene>
<name>A0A8S4B683_9TELE</name>
<keyword evidence="5" id="KW-1185">Reference proteome</keyword>
<proteinExistence type="inferred from homology"/>
<feature type="compositionally biased region" description="Polar residues" evidence="2">
    <location>
        <begin position="498"/>
        <end position="510"/>
    </location>
</feature>
<feature type="domain" description="Scaffolding anchor of CK1" evidence="3">
    <location>
        <begin position="29"/>
        <end position="307"/>
    </location>
</feature>
<feature type="compositionally biased region" description="Polar residues" evidence="2">
    <location>
        <begin position="456"/>
        <end position="472"/>
    </location>
</feature>
<dbReference type="PANTHER" id="PTHR16181:SF17">
    <property type="entry name" value="FAMILY WITH SEQUENCE SIMILARITY 83 MEMBER FB"/>
    <property type="match status" value="1"/>
</dbReference>
<protein>
    <submittedName>
        <fullName evidence="4">(Atlantic silverside) hypothetical protein</fullName>
    </submittedName>
</protein>
<dbReference type="GO" id="GO:0019901">
    <property type="term" value="F:protein kinase binding"/>
    <property type="evidence" value="ECO:0007669"/>
    <property type="project" value="TreeGrafter"/>
</dbReference>
<dbReference type="Pfam" id="PF07894">
    <property type="entry name" value="SACK1"/>
    <property type="match status" value="1"/>
</dbReference>
<evidence type="ECO:0000259" key="3">
    <source>
        <dbReference type="Pfam" id="PF07894"/>
    </source>
</evidence>
<dbReference type="AlphaFoldDB" id="A0A8S4B683"/>
<comment type="similarity">
    <text evidence="1">Belongs to the FAM83 family.</text>
</comment>
<dbReference type="Proteomes" id="UP000677803">
    <property type="component" value="Unassembled WGS sequence"/>
</dbReference>
<evidence type="ECO:0000313" key="5">
    <source>
        <dbReference type="Proteomes" id="UP000677803"/>
    </source>
</evidence>
<comment type="caution">
    <text evidence="4">The sequence shown here is derived from an EMBL/GenBank/DDBJ whole genome shotgun (WGS) entry which is preliminary data.</text>
</comment>
<organism evidence="4 5">
    <name type="scientific">Menidia menidia</name>
    <name type="common">Atlantic silverside</name>
    <dbReference type="NCBI Taxonomy" id="238744"/>
    <lineage>
        <taxon>Eukaryota</taxon>
        <taxon>Metazoa</taxon>
        <taxon>Chordata</taxon>
        <taxon>Craniata</taxon>
        <taxon>Vertebrata</taxon>
        <taxon>Euteleostomi</taxon>
        <taxon>Actinopterygii</taxon>
        <taxon>Neopterygii</taxon>
        <taxon>Teleostei</taxon>
        <taxon>Neoteleostei</taxon>
        <taxon>Acanthomorphata</taxon>
        <taxon>Ovalentaria</taxon>
        <taxon>Atherinomorphae</taxon>
        <taxon>Atheriniformes</taxon>
        <taxon>Atherinopsidae</taxon>
        <taxon>Menidiinae</taxon>
        <taxon>Menidia</taxon>
    </lineage>
</organism>
<dbReference type="Gene3D" id="3.30.870.10">
    <property type="entry name" value="Endonuclease Chain A"/>
    <property type="match status" value="1"/>
</dbReference>
<dbReference type="OrthoDB" id="6103632at2759"/>
<reference evidence="4" key="1">
    <citation type="submission" date="2021-05" db="EMBL/GenBank/DDBJ databases">
        <authorList>
            <person name="Tigano A."/>
        </authorList>
    </citation>
    <scope>NUCLEOTIDE SEQUENCE</scope>
</reference>
<dbReference type="EMBL" id="CAJRST010013335">
    <property type="protein sequence ID" value="CAG5928816.1"/>
    <property type="molecule type" value="Genomic_DNA"/>
</dbReference>
<feature type="compositionally biased region" description="Basic and acidic residues" evidence="2">
    <location>
        <begin position="402"/>
        <end position="416"/>
    </location>
</feature>